<dbReference type="Pfam" id="PF00026">
    <property type="entry name" value="Asp"/>
    <property type="match status" value="1"/>
</dbReference>
<dbReference type="InterPro" id="IPR001461">
    <property type="entry name" value="Aspartic_peptidase_A1"/>
</dbReference>
<keyword evidence="4 6" id="KW-0378">Hydrolase</keyword>
<dbReference type="OrthoDB" id="771136at2759"/>
<organism evidence="10 11">
    <name type="scientific">Coniophora puteana (strain RWD-64-598)</name>
    <name type="common">Brown rot fungus</name>
    <dbReference type="NCBI Taxonomy" id="741705"/>
    <lineage>
        <taxon>Eukaryota</taxon>
        <taxon>Fungi</taxon>
        <taxon>Dikarya</taxon>
        <taxon>Basidiomycota</taxon>
        <taxon>Agaricomycotina</taxon>
        <taxon>Agaricomycetes</taxon>
        <taxon>Agaricomycetidae</taxon>
        <taxon>Boletales</taxon>
        <taxon>Coniophorineae</taxon>
        <taxon>Coniophoraceae</taxon>
        <taxon>Coniophora</taxon>
    </lineage>
</organism>
<evidence type="ECO:0000256" key="6">
    <source>
        <dbReference type="RuleBase" id="RU000454"/>
    </source>
</evidence>
<evidence type="ECO:0000313" key="10">
    <source>
        <dbReference type="EMBL" id="EIW83523.1"/>
    </source>
</evidence>
<dbReference type="InterPro" id="IPR034164">
    <property type="entry name" value="Pepsin-like_dom"/>
</dbReference>
<feature type="active site" evidence="5">
    <location>
        <position position="289"/>
    </location>
</feature>
<gene>
    <name evidence="10" type="ORF">CONPUDRAFT_81421</name>
</gene>
<sequence length="485" mass="49357">MIPLSLVTLALLPLSVLASQDQASPIHVPISKRGNAIPVAKLPYIVDNIRLKYGYDSRLAKNSRRASSAAVPITDEQNDSSYSGQVSIGTPAQTFNVILDTGSSDLWVLTTSCQGCGSSSFNPSSSSTFKQSQSSTELDYGSGAVKGVISEDTVTFAGYTINPQIFLAVTQTSQGLLSSGLSGIMGLGFQTISGLQTAPFWAALSNSSQLSASEMAFYLERYVNSASEVDSAVGGVMTLGGTNSSLYQGSIDYQNFPSGTTPSYWLQNVNSMSVNGNSISISNGLAAIDTGTTMIGAPSDVVQSVVKAISGAQMLSGEYEGMFEFPCNTNVNVTLNFGGQTWPVSAADMNLGQLTTGMSRRASQSMCVGGIFDVGSTISSGSSSGVPAWIVGDTFLKNVYSVFRASPPSVGFAQLASGLNSNTGSSGGSITASASGVPFPTTSSGSGSGSGSNPFGSSGNGAAASHAAMGMTLLGAVAAGAALVL</sequence>
<dbReference type="AlphaFoldDB" id="A0A5M3MWJ1"/>
<feature type="non-terminal residue" evidence="10">
    <location>
        <position position="1"/>
    </location>
</feature>
<accession>A0A5M3MWJ1</accession>
<dbReference type="CDD" id="cd05471">
    <property type="entry name" value="pepsin_like"/>
    <property type="match status" value="1"/>
</dbReference>
<feature type="domain" description="Peptidase A1" evidence="9">
    <location>
        <begin position="82"/>
        <end position="413"/>
    </location>
</feature>
<evidence type="ECO:0000259" key="9">
    <source>
        <dbReference type="PROSITE" id="PS51767"/>
    </source>
</evidence>
<evidence type="ECO:0000313" key="11">
    <source>
        <dbReference type="Proteomes" id="UP000053558"/>
    </source>
</evidence>
<reference evidence="11" key="1">
    <citation type="journal article" date="2012" name="Science">
        <title>The Paleozoic origin of enzymatic lignin decomposition reconstructed from 31 fungal genomes.</title>
        <authorList>
            <person name="Floudas D."/>
            <person name="Binder M."/>
            <person name="Riley R."/>
            <person name="Barry K."/>
            <person name="Blanchette R.A."/>
            <person name="Henrissat B."/>
            <person name="Martinez A.T."/>
            <person name="Otillar R."/>
            <person name="Spatafora J.W."/>
            <person name="Yadav J.S."/>
            <person name="Aerts A."/>
            <person name="Benoit I."/>
            <person name="Boyd A."/>
            <person name="Carlson A."/>
            <person name="Copeland A."/>
            <person name="Coutinho P.M."/>
            <person name="de Vries R.P."/>
            <person name="Ferreira P."/>
            <person name="Findley K."/>
            <person name="Foster B."/>
            <person name="Gaskell J."/>
            <person name="Glotzer D."/>
            <person name="Gorecki P."/>
            <person name="Heitman J."/>
            <person name="Hesse C."/>
            <person name="Hori C."/>
            <person name="Igarashi K."/>
            <person name="Jurgens J.A."/>
            <person name="Kallen N."/>
            <person name="Kersten P."/>
            <person name="Kohler A."/>
            <person name="Kuees U."/>
            <person name="Kumar T.K.A."/>
            <person name="Kuo A."/>
            <person name="LaButti K."/>
            <person name="Larrondo L.F."/>
            <person name="Lindquist E."/>
            <person name="Ling A."/>
            <person name="Lombard V."/>
            <person name="Lucas S."/>
            <person name="Lundell T."/>
            <person name="Martin R."/>
            <person name="McLaughlin D.J."/>
            <person name="Morgenstern I."/>
            <person name="Morin E."/>
            <person name="Murat C."/>
            <person name="Nagy L.G."/>
            <person name="Nolan M."/>
            <person name="Ohm R.A."/>
            <person name="Patyshakuliyeva A."/>
            <person name="Rokas A."/>
            <person name="Ruiz-Duenas F.J."/>
            <person name="Sabat G."/>
            <person name="Salamov A."/>
            <person name="Samejima M."/>
            <person name="Schmutz J."/>
            <person name="Slot J.C."/>
            <person name="St John F."/>
            <person name="Stenlid J."/>
            <person name="Sun H."/>
            <person name="Sun S."/>
            <person name="Syed K."/>
            <person name="Tsang A."/>
            <person name="Wiebenga A."/>
            <person name="Young D."/>
            <person name="Pisabarro A."/>
            <person name="Eastwood D.C."/>
            <person name="Martin F."/>
            <person name="Cullen D."/>
            <person name="Grigoriev I.V."/>
            <person name="Hibbett D.S."/>
        </authorList>
    </citation>
    <scope>NUCLEOTIDE SEQUENCE [LARGE SCALE GENOMIC DNA]</scope>
    <source>
        <strain evidence="11">RWD-64-598 SS2</strain>
    </source>
</reference>
<evidence type="ECO:0000256" key="8">
    <source>
        <dbReference type="SAM" id="SignalP"/>
    </source>
</evidence>
<dbReference type="GO" id="GO:0004190">
    <property type="term" value="F:aspartic-type endopeptidase activity"/>
    <property type="evidence" value="ECO:0007669"/>
    <property type="project" value="UniProtKB-KW"/>
</dbReference>
<dbReference type="Gene3D" id="2.40.70.10">
    <property type="entry name" value="Acid Proteases"/>
    <property type="match status" value="2"/>
</dbReference>
<feature type="signal peptide" evidence="8">
    <location>
        <begin position="1"/>
        <end position="18"/>
    </location>
</feature>
<dbReference type="PANTHER" id="PTHR47966">
    <property type="entry name" value="BETA-SITE APP-CLEAVING ENZYME, ISOFORM A-RELATED"/>
    <property type="match status" value="1"/>
</dbReference>
<evidence type="ECO:0000256" key="7">
    <source>
        <dbReference type="SAM" id="MobiDB-lite"/>
    </source>
</evidence>
<keyword evidence="8" id="KW-0732">Signal</keyword>
<dbReference type="PRINTS" id="PR00792">
    <property type="entry name" value="PEPSIN"/>
</dbReference>
<dbReference type="InterPro" id="IPR021109">
    <property type="entry name" value="Peptidase_aspartic_dom_sf"/>
</dbReference>
<dbReference type="PROSITE" id="PS00141">
    <property type="entry name" value="ASP_PROTEASE"/>
    <property type="match status" value="1"/>
</dbReference>
<proteinExistence type="inferred from homology"/>
<dbReference type="PROSITE" id="PS51767">
    <property type="entry name" value="PEPTIDASE_A1"/>
    <property type="match status" value="1"/>
</dbReference>
<keyword evidence="2 6" id="KW-0645">Protease</keyword>
<feature type="active site" evidence="5">
    <location>
        <position position="100"/>
    </location>
</feature>
<evidence type="ECO:0000256" key="2">
    <source>
        <dbReference type="ARBA" id="ARBA00022670"/>
    </source>
</evidence>
<name>A0A5M3MWJ1_CONPW</name>
<evidence type="ECO:0000256" key="5">
    <source>
        <dbReference type="PIRSR" id="PIRSR601461-1"/>
    </source>
</evidence>
<evidence type="ECO:0000256" key="4">
    <source>
        <dbReference type="ARBA" id="ARBA00022801"/>
    </source>
</evidence>
<feature type="chain" id="PRO_5024340642" evidence="8">
    <location>
        <begin position="19"/>
        <end position="485"/>
    </location>
</feature>
<comment type="caution">
    <text evidence="10">The sequence shown here is derived from an EMBL/GenBank/DDBJ whole genome shotgun (WGS) entry which is preliminary data.</text>
</comment>
<evidence type="ECO:0000256" key="3">
    <source>
        <dbReference type="ARBA" id="ARBA00022750"/>
    </source>
</evidence>
<dbReference type="RefSeq" id="XP_007766581.1">
    <property type="nucleotide sequence ID" value="XM_007768391.1"/>
</dbReference>
<comment type="similarity">
    <text evidence="1 6">Belongs to the peptidase A1 family.</text>
</comment>
<dbReference type="OMA" id="ATMHASA"/>
<dbReference type="KEGG" id="cput:CONPUDRAFT_81421"/>
<dbReference type="PANTHER" id="PTHR47966:SF57">
    <property type="entry name" value="PEPTIDASE A1 DOMAIN-CONTAINING PROTEIN"/>
    <property type="match status" value="1"/>
</dbReference>
<feature type="region of interest" description="Disordered" evidence="7">
    <location>
        <begin position="430"/>
        <end position="457"/>
    </location>
</feature>
<dbReference type="Proteomes" id="UP000053558">
    <property type="component" value="Unassembled WGS sequence"/>
</dbReference>
<keyword evidence="3 6" id="KW-0064">Aspartyl protease</keyword>
<dbReference type="EMBL" id="JH711576">
    <property type="protein sequence ID" value="EIW83523.1"/>
    <property type="molecule type" value="Genomic_DNA"/>
</dbReference>
<evidence type="ECO:0000256" key="1">
    <source>
        <dbReference type="ARBA" id="ARBA00007447"/>
    </source>
</evidence>
<protein>
    <submittedName>
        <fullName evidence="10">Acid protease</fullName>
    </submittedName>
</protein>
<dbReference type="GO" id="GO:0006508">
    <property type="term" value="P:proteolysis"/>
    <property type="evidence" value="ECO:0007669"/>
    <property type="project" value="UniProtKB-KW"/>
</dbReference>
<dbReference type="GeneID" id="19210239"/>
<dbReference type="SUPFAM" id="SSF50630">
    <property type="entry name" value="Acid proteases"/>
    <property type="match status" value="1"/>
</dbReference>
<dbReference type="InterPro" id="IPR033121">
    <property type="entry name" value="PEPTIDASE_A1"/>
</dbReference>
<dbReference type="InterPro" id="IPR001969">
    <property type="entry name" value="Aspartic_peptidase_AS"/>
</dbReference>
<dbReference type="FunFam" id="2.40.70.10:FF:000115">
    <property type="entry name" value="Lysosomal aspartic protease"/>
    <property type="match status" value="1"/>
</dbReference>
<keyword evidence="11" id="KW-1185">Reference proteome</keyword>